<reference evidence="3 4" key="1">
    <citation type="submission" date="2014-03" db="EMBL/GenBank/DDBJ databases">
        <title>The genome of Kluyveromyces dobzhanskii.</title>
        <authorList>
            <person name="Nystedt B."/>
            <person name="Astrom S."/>
        </authorList>
    </citation>
    <scope>NUCLEOTIDE SEQUENCE [LARGE SCALE GENOMIC DNA]</scope>
    <source>
        <strain evidence="3 4">CBS 2104</strain>
    </source>
</reference>
<name>A0A0A8L7H4_9SACH</name>
<dbReference type="EMBL" id="CCBQ010000037">
    <property type="protein sequence ID" value="CDO94144.1"/>
    <property type="molecule type" value="Genomic_DNA"/>
</dbReference>
<feature type="signal peptide" evidence="2">
    <location>
        <begin position="1"/>
        <end position="16"/>
    </location>
</feature>
<evidence type="ECO:0000313" key="3">
    <source>
        <dbReference type="EMBL" id="CDO94144.1"/>
    </source>
</evidence>
<dbReference type="InterPro" id="IPR038843">
    <property type="entry name" value="Sed1/Spi1"/>
</dbReference>
<keyword evidence="4" id="KW-1185">Reference proteome</keyword>
<keyword evidence="2" id="KW-0732">Signal</keyword>
<dbReference type="OrthoDB" id="4094614at2759"/>
<evidence type="ECO:0000256" key="2">
    <source>
        <dbReference type="SAM" id="SignalP"/>
    </source>
</evidence>
<evidence type="ECO:0000313" key="4">
    <source>
        <dbReference type="Proteomes" id="UP000031516"/>
    </source>
</evidence>
<dbReference type="PANTHER" id="PTHR35523:SF1">
    <property type="entry name" value="CELL WALL PROTEIN SED1"/>
    <property type="match status" value="1"/>
</dbReference>
<dbReference type="GO" id="GO:0009277">
    <property type="term" value="C:fungal-type cell wall"/>
    <property type="evidence" value="ECO:0007669"/>
    <property type="project" value="TreeGrafter"/>
</dbReference>
<dbReference type="AlphaFoldDB" id="A0A0A8L7H4"/>
<feature type="region of interest" description="Disordered" evidence="1">
    <location>
        <begin position="99"/>
        <end position="151"/>
    </location>
</feature>
<dbReference type="PANTHER" id="PTHR35523">
    <property type="entry name" value="CELL WALL PROTEIN SED1"/>
    <property type="match status" value="1"/>
</dbReference>
<evidence type="ECO:0000256" key="1">
    <source>
        <dbReference type="SAM" id="MobiDB-lite"/>
    </source>
</evidence>
<accession>A0A0A8L7H4</accession>
<dbReference type="GO" id="GO:0031505">
    <property type="term" value="P:fungal-type cell wall organization"/>
    <property type="evidence" value="ECO:0007669"/>
    <property type="project" value="InterPro"/>
</dbReference>
<dbReference type="Proteomes" id="UP000031516">
    <property type="component" value="Unassembled WGS sequence"/>
</dbReference>
<feature type="chain" id="PRO_5002038781" evidence="2">
    <location>
        <begin position="17"/>
        <end position="179"/>
    </location>
</feature>
<sequence>MRLLTVVTLFAATAFAAFENSTSSDVPVPPPSSQNGTSIDDLSTAWITDVETVTEFTTYCPYPTTIVTNDKTIVVTEATTLTITDCPCVLTNSYPGYHTPAPPATEQTTAVDHTTKSSEKEVGGTTSSDSSSSTSTSTSTAKSSVSSTSSRVVQTFDENVGNKVSGGLVGALGCLALLW</sequence>
<feature type="compositionally biased region" description="Basic and acidic residues" evidence="1">
    <location>
        <begin position="113"/>
        <end position="122"/>
    </location>
</feature>
<comment type="caution">
    <text evidence="3">The sequence shown here is derived from an EMBL/GenBank/DDBJ whole genome shotgun (WGS) entry which is preliminary data.</text>
</comment>
<gene>
    <name evidence="3" type="ORF">KLDO_g2425</name>
</gene>
<protein>
    <submittedName>
        <fullName evidence="3">WGS project CCBQ000000000 data, contig 00106</fullName>
    </submittedName>
</protein>
<organism evidence="3 4">
    <name type="scientific">Kluyveromyces dobzhanskii CBS 2104</name>
    <dbReference type="NCBI Taxonomy" id="1427455"/>
    <lineage>
        <taxon>Eukaryota</taxon>
        <taxon>Fungi</taxon>
        <taxon>Dikarya</taxon>
        <taxon>Ascomycota</taxon>
        <taxon>Saccharomycotina</taxon>
        <taxon>Saccharomycetes</taxon>
        <taxon>Saccharomycetales</taxon>
        <taxon>Saccharomycetaceae</taxon>
        <taxon>Kluyveromyces</taxon>
    </lineage>
</organism>
<feature type="compositionally biased region" description="Low complexity" evidence="1">
    <location>
        <begin position="125"/>
        <end position="150"/>
    </location>
</feature>
<dbReference type="GO" id="GO:0005199">
    <property type="term" value="F:structural constituent of cell wall"/>
    <property type="evidence" value="ECO:0007669"/>
    <property type="project" value="InterPro"/>
</dbReference>
<proteinExistence type="predicted"/>